<dbReference type="NCBIfam" id="TIGR03619">
    <property type="entry name" value="F420_Rv2161c"/>
    <property type="match status" value="1"/>
</dbReference>
<evidence type="ECO:0000256" key="2">
    <source>
        <dbReference type="ARBA" id="ARBA00022643"/>
    </source>
</evidence>
<sequence length="280" mass="30368">MSERLKLGLYGLLRGNGIQPDTLARRARLAEEAGFESLWVGDHIALPTQYDGEQPRLEVVAAVSYLAAVTTRIRLGFGVLVLPQRQPVLLAKQLSSIDILAKGRLSVGIGVGYVEPELRALGVSLAERGARTDEYLAAMRVLWTEAAPSFTGRFVSFSEVFQRPYPVQRPHPPIVVGGHSAAAHRRALLAGNGWYGVYLSVKETAEQLARLREAAAECDRPTGLGDLEITVTPPGPVDRETALRYADLGVHRLVIQSATSDGSDIEQLIEQAGETLIGRI</sequence>
<keyword evidence="1" id="KW-0285">Flavoprotein</keyword>
<reference evidence="6" key="1">
    <citation type="submission" date="2021-03" db="EMBL/GenBank/DDBJ databases">
        <authorList>
            <person name="Kanchanasin P."/>
            <person name="Saeng-In P."/>
            <person name="Phongsopitanun W."/>
            <person name="Yuki M."/>
            <person name="Kudo T."/>
            <person name="Ohkuma M."/>
            <person name="Tanasupawat S."/>
        </authorList>
    </citation>
    <scope>NUCLEOTIDE SEQUENCE</scope>
    <source>
        <strain evidence="6">GKU 128</strain>
    </source>
</reference>
<keyword evidence="4" id="KW-0503">Monooxygenase</keyword>
<dbReference type="AlphaFoldDB" id="A0A939PD04"/>
<evidence type="ECO:0000256" key="4">
    <source>
        <dbReference type="ARBA" id="ARBA00023033"/>
    </source>
</evidence>
<evidence type="ECO:0000259" key="5">
    <source>
        <dbReference type="Pfam" id="PF00296"/>
    </source>
</evidence>
<evidence type="ECO:0000256" key="1">
    <source>
        <dbReference type="ARBA" id="ARBA00022630"/>
    </source>
</evidence>
<dbReference type="EC" id="1.-.-.-" evidence="6"/>
<dbReference type="PANTHER" id="PTHR42847">
    <property type="entry name" value="ALKANESULFONATE MONOOXYGENASE"/>
    <property type="match status" value="1"/>
</dbReference>
<accession>A0A939PD04</accession>
<proteinExistence type="predicted"/>
<dbReference type="SUPFAM" id="SSF51679">
    <property type="entry name" value="Bacterial luciferase-like"/>
    <property type="match status" value="1"/>
</dbReference>
<dbReference type="InterPro" id="IPR011251">
    <property type="entry name" value="Luciferase-like_dom"/>
</dbReference>
<dbReference type="GO" id="GO:0008726">
    <property type="term" value="F:alkanesulfonate monooxygenase activity"/>
    <property type="evidence" value="ECO:0007669"/>
    <property type="project" value="TreeGrafter"/>
</dbReference>
<dbReference type="InterPro" id="IPR019921">
    <property type="entry name" value="Lucif-like_OxRdtase_Rv2161c"/>
</dbReference>
<dbReference type="Gene3D" id="3.20.20.30">
    <property type="entry name" value="Luciferase-like domain"/>
    <property type="match status" value="1"/>
</dbReference>
<feature type="domain" description="Luciferase-like" evidence="5">
    <location>
        <begin position="19"/>
        <end position="237"/>
    </location>
</feature>
<evidence type="ECO:0000256" key="3">
    <source>
        <dbReference type="ARBA" id="ARBA00023002"/>
    </source>
</evidence>
<comment type="caution">
    <text evidence="6">The sequence shown here is derived from an EMBL/GenBank/DDBJ whole genome shotgun (WGS) entry which is preliminary data.</text>
</comment>
<keyword evidence="3 6" id="KW-0560">Oxidoreductase</keyword>
<dbReference type="Pfam" id="PF00296">
    <property type="entry name" value="Bac_luciferase"/>
    <property type="match status" value="1"/>
</dbReference>
<dbReference type="GO" id="GO:0046306">
    <property type="term" value="P:alkanesulfonate catabolic process"/>
    <property type="evidence" value="ECO:0007669"/>
    <property type="project" value="TreeGrafter"/>
</dbReference>
<evidence type="ECO:0000313" key="6">
    <source>
        <dbReference type="EMBL" id="MBO2450103.1"/>
    </source>
</evidence>
<organism evidence="6 7">
    <name type="scientific">Actinomadura barringtoniae</name>
    <dbReference type="NCBI Taxonomy" id="1427535"/>
    <lineage>
        <taxon>Bacteria</taxon>
        <taxon>Bacillati</taxon>
        <taxon>Actinomycetota</taxon>
        <taxon>Actinomycetes</taxon>
        <taxon>Streptosporangiales</taxon>
        <taxon>Thermomonosporaceae</taxon>
        <taxon>Actinomadura</taxon>
    </lineage>
</organism>
<dbReference type="InterPro" id="IPR050172">
    <property type="entry name" value="SsuD_RutA_monooxygenase"/>
</dbReference>
<protein>
    <submittedName>
        <fullName evidence="6">TIGR03619 family F420-dependent LLM class oxidoreductase</fullName>
        <ecNumber evidence="6">1.-.-.-</ecNumber>
    </submittedName>
</protein>
<dbReference type="Proteomes" id="UP000669179">
    <property type="component" value="Unassembled WGS sequence"/>
</dbReference>
<name>A0A939PD04_9ACTN</name>
<dbReference type="PANTHER" id="PTHR42847:SF4">
    <property type="entry name" value="ALKANESULFONATE MONOOXYGENASE-RELATED"/>
    <property type="match status" value="1"/>
</dbReference>
<dbReference type="InterPro" id="IPR036661">
    <property type="entry name" value="Luciferase-like_sf"/>
</dbReference>
<keyword evidence="2" id="KW-0288">FMN</keyword>
<dbReference type="EMBL" id="JAGEOJ010000009">
    <property type="protein sequence ID" value="MBO2450103.1"/>
    <property type="molecule type" value="Genomic_DNA"/>
</dbReference>
<gene>
    <name evidence="6" type="ORF">J4573_23575</name>
</gene>
<keyword evidence="7" id="KW-1185">Reference proteome</keyword>
<dbReference type="RefSeq" id="WP_208257969.1">
    <property type="nucleotide sequence ID" value="NZ_JAGEOJ010000009.1"/>
</dbReference>
<evidence type="ECO:0000313" key="7">
    <source>
        <dbReference type="Proteomes" id="UP000669179"/>
    </source>
</evidence>